<dbReference type="EMBL" id="QRZA01000025">
    <property type="protein sequence ID" value="RGV31999.1"/>
    <property type="molecule type" value="Genomic_DNA"/>
</dbReference>
<dbReference type="STRING" id="1121130.GCA_000519105_02845"/>
<organism evidence="1 2">
    <name type="scientific">Butyricimonas virosa</name>
    <dbReference type="NCBI Taxonomy" id="544645"/>
    <lineage>
        <taxon>Bacteria</taxon>
        <taxon>Pseudomonadati</taxon>
        <taxon>Bacteroidota</taxon>
        <taxon>Bacteroidia</taxon>
        <taxon>Bacteroidales</taxon>
        <taxon>Odoribacteraceae</taxon>
        <taxon>Butyricimonas</taxon>
    </lineage>
</organism>
<dbReference type="AlphaFoldDB" id="A0A412WX03"/>
<evidence type="ECO:0000313" key="1">
    <source>
        <dbReference type="EMBL" id="RGV31999.1"/>
    </source>
</evidence>
<dbReference type="RefSeq" id="WP_118261150.1">
    <property type="nucleotide sequence ID" value="NZ_CALBWO010000072.1"/>
</dbReference>
<reference evidence="1 2" key="1">
    <citation type="submission" date="2018-08" db="EMBL/GenBank/DDBJ databases">
        <title>A genome reference for cultivated species of the human gut microbiota.</title>
        <authorList>
            <person name="Zou Y."/>
            <person name="Xue W."/>
            <person name="Luo G."/>
        </authorList>
    </citation>
    <scope>NUCLEOTIDE SEQUENCE [LARGE SCALE GENOMIC DNA]</scope>
    <source>
        <strain evidence="1 2">AF14-49</strain>
    </source>
</reference>
<evidence type="ECO:0000313" key="2">
    <source>
        <dbReference type="Proteomes" id="UP000283589"/>
    </source>
</evidence>
<dbReference type="Proteomes" id="UP000283589">
    <property type="component" value="Unassembled WGS sequence"/>
</dbReference>
<protein>
    <submittedName>
        <fullName evidence="1">DUF4272 domain-containing protein</fullName>
    </submittedName>
</protein>
<proteinExistence type="predicted"/>
<dbReference type="InterPro" id="IPR025368">
    <property type="entry name" value="DUF4272"/>
</dbReference>
<gene>
    <name evidence="1" type="ORF">DWW18_15475</name>
</gene>
<sequence length="397" mass="45416">MEKANLTLYTVIGDFSRVAESMRVRFQDVTKMFTPEDDRWMILLQDDTMIRCSMMESGSQADQVAEHTEGMANYFARVDTPLTAIKEEVIRQIQCFNCIVGIEFELDDNRDRTSYIINTFYDVAGDVNGFLLYPSMSLFDSKGKLLFSVKGESEYETFRPVANSDLLEVGRPEAGDVDQARRERSFVRLKEAGVPYMEHLPCEVLDCEAMIRKPEEIARRAEALFAVALYSEVMLSENPDREEALGFVARVDEGYHIMDEFTPLERAYLENPSPEQYDCIQFLWRYECCAVLLWALGIVELPYPSAICDVPYIARLFFDHKENGMVLGLGEIRDRQEILDEADLTLRYDWACVDARVKGEEAPASLDGGVVMERHYAFNWLIGASDGAEWDEIQPTT</sequence>
<accession>A0A412WX03</accession>
<dbReference type="Pfam" id="PF14094">
    <property type="entry name" value="DUF4272"/>
    <property type="match status" value="1"/>
</dbReference>
<comment type="caution">
    <text evidence="1">The sequence shown here is derived from an EMBL/GenBank/DDBJ whole genome shotgun (WGS) entry which is preliminary data.</text>
</comment>
<name>A0A412WX03_9BACT</name>